<keyword evidence="4 5" id="KW-0472">Membrane</keyword>
<name>A0ABT3TLC5_9GAMM</name>
<evidence type="ECO:0000256" key="5">
    <source>
        <dbReference type="SAM" id="Phobius"/>
    </source>
</evidence>
<dbReference type="Pfam" id="PF07681">
    <property type="entry name" value="DoxX"/>
    <property type="match status" value="1"/>
</dbReference>
<sequence>MNKISIAIGQFLLGFYFLVPGIRKFTESDDLTVYMQSHDIMFAPQLLWFAGGVSIIGGIFLMCGRHVKLVAYGFVVYVLLVNFMLHDFWTMSEGIAAREMQNFIKNLAIVAGLLVFAGYSPSRRLSLDGWWRSDKSISG</sequence>
<protein>
    <submittedName>
        <fullName evidence="6">DoxX family protein</fullName>
    </submittedName>
</protein>
<comment type="caution">
    <text evidence="6">The sequence shown here is derived from an EMBL/GenBank/DDBJ whole genome shotgun (WGS) entry which is preliminary data.</text>
</comment>
<evidence type="ECO:0000256" key="1">
    <source>
        <dbReference type="ARBA" id="ARBA00004141"/>
    </source>
</evidence>
<feature type="transmembrane region" description="Helical" evidence="5">
    <location>
        <begin position="45"/>
        <end position="62"/>
    </location>
</feature>
<evidence type="ECO:0000256" key="3">
    <source>
        <dbReference type="ARBA" id="ARBA00022989"/>
    </source>
</evidence>
<keyword evidence="2 5" id="KW-0812">Transmembrane</keyword>
<evidence type="ECO:0000313" key="7">
    <source>
        <dbReference type="Proteomes" id="UP001143362"/>
    </source>
</evidence>
<dbReference type="Proteomes" id="UP001143362">
    <property type="component" value="Unassembled WGS sequence"/>
</dbReference>
<accession>A0ABT3TLC5</accession>
<comment type="subcellular location">
    <subcellularLocation>
        <location evidence="1">Membrane</location>
        <topology evidence="1">Multi-pass membrane protein</topology>
    </subcellularLocation>
</comment>
<organism evidence="6 7">
    <name type="scientific">Candidatus Litorirhabdus singularis</name>
    <dbReference type="NCBI Taxonomy" id="2518993"/>
    <lineage>
        <taxon>Bacteria</taxon>
        <taxon>Pseudomonadati</taxon>
        <taxon>Pseudomonadota</taxon>
        <taxon>Gammaproteobacteria</taxon>
        <taxon>Cellvibrionales</taxon>
        <taxon>Halieaceae</taxon>
        <taxon>Candidatus Litorirhabdus</taxon>
    </lineage>
</organism>
<evidence type="ECO:0000256" key="2">
    <source>
        <dbReference type="ARBA" id="ARBA00022692"/>
    </source>
</evidence>
<feature type="transmembrane region" description="Helical" evidence="5">
    <location>
        <begin position="69"/>
        <end position="91"/>
    </location>
</feature>
<gene>
    <name evidence="6" type="ORF">EYC98_19860</name>
</gene>
<dbReference type="EMBL" id="SHNN01000005">
    <property type="protein sequence ID" value="MCX2983124.1"/>
    <property type="molecule type" value="Genomic_DNA"/>
</dbReference>
<dbReference type="RefSeq" id="WP_279247153.1">
    <property type="nucleotide sequence ID" value="NZ_SHNN01000005.1"/>
</dbReference>
<proteinExistence type="predicted"/>
<evidence type="ECO:0000256" key="4">
    <source>
        <dbReference type="ARBA" id="ARBA00023136"/>
    </source>
</evidence>
<keyword evidence="3 5" id="KW-1133">Transmembrane helix</keyword>
<keyword evidence="7" id="KW-1185">Reference proteome</keyword>
<reference evidence="6" key="1">
    <citation type="submission" date="2019-02" db="EMBL/GenBank/DDBJ databases">
        <authorList>
            <person name="Li S.-H."/>
        </authorList>
    </citation>
    <scope>NUCLEOTIDE SEQUENCE</scope>
    <source>
        <strain evidence="6">IMCC14734</strain>
    </source>
</reference>
<dbReference type="InterPro" id="IPR032808">
    <property type="entry name" value="DoxX"/>
</dbReference>
<evidence type="ECO:0000313" key="6">
    <source>
        <dbReference type="EMBL" id="MCX2983124.1"/>
    </source>
</evidence>